<keyword evidence="4" id="KW-1185">Reference proteome</keyword>
<evidence type="ECO:0000256" key="1">
    <source>
        <dbReference type="SAM" id="SignalP"/>
    </source>
</evidence>
<evidence type="ECO:0000313" key="4">
    <source>
        <dbReference type="Proteomes" id="UP001519342"/>
    </source>
</evidence>
<dbReference type="PANTHER" id="PTHR43308">
    <property type="entry name" value="OUTER MEMBRANE PROTEIN ALPHA-RELATED"/>
    <property type="match status" value="1"/>
</dbReference>
<feature type="chain" id="PRO_5045993422" description="SLH domain-containing protein" evidence="1">
    <location>
        <begin position="27"/>
        <end position="311"/>
    </location>
</feature>
<evidence type="ECO:0000259" key="2">
    <source>
        <dbReference type="PROSITE" id="PS51272"/>
    </source>
</evidence>
<dbReference type="InterPro" id="IPR001119">
    <property type="entry name" value="SLH_dom"/>
</dbReference>
<dbReference type="InterPro" id="IPR051465">
    <property type="entry name" value="Cell_Envelope_Struct_Comp"/>
</dbReference>
<accession>A0ABS4G9I3</accession>
<feature type="domain" description="SLH" evidence="2">
    <location>
        <begin position="134"/>
        <end position="197"/>
    </location>
</feature>
<name>A0ABS4G9I3_9FIRM</name>
<dbReference type="Proteomes" id="UP001519342">
    <property type="component" value="Unassembled WGS sequence"/>
</dbReference>
<dbReference type="RefSeq" id="WP_209510117.1">
    <property type="nucleotide sequence ID" value="NZ_JAGGKS010000001.1"/>
</dbReference>
<keyword evidence="1" id="KW-0732">Signal</keyword>
<comment type="caution">
    <text evidence="3">The sequence shown here is derived from an EMBL/GenBank/DDBJ whole genome shotgun (WGS) entry which is preliminary data.</text>
</comment>
<feature type="signal peptide" evidence="1">
    <location>
        <begin position="1"/>
        <end position="26"/>
    </location>
</feature>
<dbReference type="PROSITE" id="PS51272">
    <property type="entry name" value="SLH"/>
    <property type="match status" value="3"/>
</dbReference>
<gene>
    <name evidence="3" type="ORF">J2Z76_000203</name>
</gene>
<evidence type="ECO:0000313" key="3">
    <source>
        <dbReference type="EMBL" id="MBP1924350.1"/>
    </source>
</evidence>
<dbReference type="Pfam" id="PF00395">
    <property type="entry name" value="SLH"/>
    <property type="match status" value="3"/>
</dbReference>
<sequence length="311" mass="34322">MMKYKKIIVMLVFMIAFMAFDGLVFAQTITEGSESIEVDLYGDDISVAGKLKEINEDITIVVYRNSDNAKYYIDQGKTNENGEYSFQFGLPNGSYKAVVTCGSQKYTTSDIVINKKSGGGGGSSKKGPDVASLDNSLVFTDITGHWAEDNIKKIIASGSINGYPDGTFKPDNNITRAEFITVLVKAFNMKSTSEGKFEDARNHWAKDFINSALDNKIIQGYSDSLFGPNELITREQMAVMVVNALKLEVKEYEISFDDKDQISDWAIKYVATSVNEKLLVGYPDNTFRPKSSATRAEAVTVILNALNSISN</sequence>
<feature type="domain" description="SLH" evidence="2">
    <location>
        <begin position="253"/>
        <end position="311"/>
    </location>
</feature>
<dbReference type="PANTHER" id="PTHR43308:SF5">
    <property type="entry name" value="S-LAYER PROTEIN _ PEPTIDOGLYCAN ENDO-BETA-N-ACETYLGLUCOSAMINIDASE"/>
    <property type="match status" value="1"/>
</dbReference>
<feature type="domain" description="SLH" evidence="2">
    <location>
        <begin position="199"/>
        <end position="251"/>
    </location>
</feature>
<proteinExistence type="predicted"/>
<organism evidence="3 4">
    <name type="scientific">Sedimentibacter acidaminivorans</name>
    <dbReference type="NCBI Taxonomy" id="913099"/>
    <lineage>
        <taxon>Bacteria</taxon>
        <taxon>Bacillati</taxon>
        <taxon>Bacillota</taxon>
        <taxon>Tissierellia</taxon>
        <taxon>Sedimentibacter</taxon>
    </lineage>
</organism>
<dbReference type="EMBL" id="JAGGKS010000001">
    <property type="protein sequence ID" value="MBP1924350.1"/>
    <property type="molecule type" value="Genomic_DNA"/>
</dbReference>
<reference evidence="3 4" key="1">
    <citation type="submission" date="2021-03" db="EMBL/GenBank/DDBJ databases">
        <title>Genomic Encyclopedia of Type Strains, Phase IV (KMG-IV): sequencing the most valuable type-strain genomes for metagenomic binning, comparative biology and taxonomic classification.</title>
        <authorList>
            <person name="Goeker M."/>
        </authorList>
    </citation>
    <scope>NUCLEOTIDE SEQUENCE [LARGE SCALE GENOMIC DNA]</scope>
    <source>
        <strain evidence="3 4">DSM 24004</strain>
    </source>
</reference>
<protein>
    <recommendedName>
        <fullName evidence="2">SLH domain-containing protein</fullName>
    </recommendedName>
</protein>